<dbReference type="PANTHER" id="PTHR43798">
    <property type="entry name" value="MONOACYLGLYCEROL LIPASE"/>
    <property type="match status" value="1"/>
</dbReference>
<feature type="domain" description="AB hydrolase-1" evidence="1">
    <location>
        <begin position="25"/>
        <end position="254"/>
    </location>
</feature>
<name>A0A8I1D2M5_RHOER</name>
<sequence>MTTTKIETRHGVMAVDDSATDGFPVVFIHGNSASRSIFRHQVDAGWAGDYRMITLDLLGHGDSEDASEPEAAYTQNGYADAIVDVLAELGVERAVVVGWSLGGHIALELIAKFPGLTGVVITGTPPANPETLGDAFNAGDGLSIGGTEVITAQEAELYARMTAVPFEQSALDAAIRTDGRARKIMFDAFGAGRESDQKSLVATASVPLAVIDGAEDPFVNTSYVASLTFANLWEGTYHVIPGVGHAAFWEAPEIYNPLLQRFLGSFANN</sequence>
<dbReference type="InterPro" id="IPR050266">
    <property type="entry name" value="AB_hydrolase_sf"/>
</dbReference>
<dbReference type="PRINTS" id="PR00111">
    <property type="entry name" value="ABHYDROLASE"/>
</dbReference>
<reference evidence="2 3" key="1">
    <citation type="submission" date="2020-12" db="EMBL/GenBank/DDBJ databases">
        <title>Draft genome sequence of furan degrading bacterial strain FUR100.</title>
        <authorList>
            <person name="Woiski C."/>
        </authorList>
    </citation>
    <scope>NUCLEOTIDE SEQUENCE [LARGE SCALE GENOMIC DNA]</scope>
    <source>
        <strain evidence="2 3">FUR100</strain>
    </source>
</reference>
<comment type="caution">
    <text evidence="2">The sequence shown here is derived from an EMBL/GenBank/DDBJ whole genome shotgun (WGS) entry which is preliminary data.</text>
</comment>
<dbReference type="RefSeq" id="WP_041815359.1">
    <property type="nucleotide sequence ID" value="NZ_JAECSB010000006.1"/>
</dbReference>
<dbReference type="GO" id="GO:0016787">
    <property type="term" value="F:hydrolase activity"/>
    <property type="evidence" value="ECO:0007669"/>
    <property type="project" value="UniProtKB-KW"/>
</dbReference>
<evidence type="ECO:0000313" key="3">
    <source>
        <dbReference type="Proteomes" id="UP000627573"/>
    </source>
</evidence>
<dbReference type="InterPro" id="IPR000073">
    <property type="entry name" value="AB_hydrolase_1"/>
</dbReference>
<evidence type="ECO:0000259" key="1">
    <source>
        <dbReference type="Pfam" id="PF12697"/>
    </source>
</evidence>
<dbReference type="Gene3D" id="3.40.50.1820">
    <property type="entry name" value="alpha/beta hydrolase"/>
    <property type="match status" value="1"/>
</dbReference>
<dbReference type="EMBL" id="JAECSB010000006">
    <property type="protein sequence ID" value="MBH5141045.1"/>
    <property type="molecule type" value="Genomic_DNA"/>
</dbReference>
<gene>
    <name evidence="2" type="ORF">I3517_00225</name>
</gene>
<dbReference type="SUPFAM" id="SSF53474">
    <property type="entry name" value="alpha/beta-Hydrolases"/>
    <property type="match status" value="1"/>
</dbReference>
<evidence type="ECO:0000313" key="2">
    <source>
        <dbReference type="EMBL" id="MBH5141045.1"/>
    </source>
</evidence>
<keyword evidence="3" id="KW-1185">Reference proteome</keyword>
<protein>
    <submittedName>
        <fullName evidence="2">Alpha/beta hydrolase</fullName>
    </submittedName>
</protein>
<dbReference type="Pfam" id="PF12697">
    <property type="entry name" value="Abhydrolase_6"/>
    <property type="match status" value="1"/>
</dbReference>
<keyword evidence="2" id="KW-0378">Hydrolase</keyword>
<dbReference type="AlphaFoldDB" id="A0A8I1D2M5"/>
<accession>A0A8I1D2M5</accession>
<dbReference type="Proteomes" id="UP000627573">
    <property type="component" value="Unassembled WGS sequence"/>
</dbReference>
<dbReference type="InterPro" id="IPR029058">
    <property type="entry name" value="AB_hydrolase_fold"/>
</dbReference>
<organism evidence="2 3">
    <name type="scientific">Rhodococcus erythropolis</name>
    <name type="common">Arthrobacter picolinophilus</name>
    <dbReference type="NCBI Taxonomy" id="1833"/>
    <lineage>
        <taxon>Bacteria</taxon>
        <taxon>Bacillati</taxon>
        <taxon>Actinomycetota</taxon>
        <taxon>Actinomycetes</taxon>
        <taxon>Mycobacteriales</taxon>
        <taxon>Nocardiaceae</taxon>
        <taxon>Rhodococcus</taxon>
        <taxon>Rhodococcus erythropolis group</taxon>
    </lineage>
</organism>
<proteinExistence type="predicted"/>